<dbReference type="SUPFAM" id="SSF55298">
    <property type="entry name" value="YjgF-like"/>
    <property type="match status" value="1"/>
</dbReference>
<proteinExistence type="predicted"/>
<dbReference type="InterPro" id="IPR035959">
    <property type="entry name" value="RutC-like_sf"/>
</dbReference>
<reference evidence="1 2" key="1">
    <citation type="submission" date="2019-06" db="EMBL/GenBank/DDBJ databases">
        <title>Whole genome shotgun sequence of Komagataeibacter hansenii NBRC 14820.</title>
        <authorList>
            <person name="Hosoyama A."/>
            <person name="Uohara A."/>
            <person name="Ohji S."/>
            <person name="Ichikawa N."/>
        </authorList>
    </citation>
    <scope>NUCLEOTIDE SEQUENCE [LARGE SCALE GENOMIC DNA]</scope>
    <source>
        <strain evidence="1 2">NBRC 14820</strain>
    </source>
</reference>
<protein>
    <submittedName>
        <fullName evidence="1">Uncharacterized protein</fullName>
    </submittedName>
</protein>
<dbReference type="Gene3D" id="3.30.1330.40">
    <property type="entry name" value="RutC-like"/>
    <property type="match status" value="1"/>
</dbReference>
<evidence type="ECO:0000313" key="1">
    <source>
        <dbReference type="EMBL" id="GEC65011.1"/>
    </source>
</evidence>
<sequence>MIFFLMKETTRPNEDIHIRHLTGQDLATGQFAPTMLGQFRHALAQGADILEQHGNSLHDVTRMVVTLTKTDEFASCFTTLNEVFGRTCPAMTFRLVKKHQHAPQLIELDLLVAIPDASLCGI</sequence>
<gene>
    <name evidence="1" type="ORF">GHA01_28600</name>
</gene>
<dbReference type="Proteomes" id="UP000319478">
    <property type="component" value="Unassembled WGS sequence"/>
</dbReference>
<organism evidence="1 2">
    <name type="scientific">Novacetimonas hansenii</name>
    <name type="common">Komagataeibacter hansenii</name>
    <dbReference type="NCBI Taxonomy" id="436"/>
    <lineage>
        <taxon>Bacteria</taxon>
        <taxon>Pseudomonadati</taxon>
        <taxon>Pseudomonadota</taxon>
        <taxon>Alphaproteobacteria</taxon>
        <taxon>Acetobacterales</taxon>
        <taxon>Acetobacteraceae</taxon>
        <taxon>Novacetimonas</taxon>
    </lineage>
</organism>
<evidence type="ECO:0000313" key="2">
    <source>
        <dbReference type="Proteomes" id="UP000319478"/>
    </source>
</evidence>
<dbReference type="EMBL" id="BJNN01000158">
    <property type="protein sequence ID" value="GEC65011.1"/>
    <property type="molecule type" value="Genomic_DNA"/>
</dbReference>
<keyword evidence="2" id="KW-1185">Reference proteome</keyword>
<name>A0ABQ0SHQ6_NOVHA</name>
<accession>A0ABQ0SHQ6</accession>
<comment type="caution">
    <text evidence="1">The sequence shown here is derived from an EMBL/GenBank/DDBJ whole genome shotgun (WGS) entry which is preliminary data.</text>
</comment>